<gene>
    <name evidence="1" type="ORF">CBI38_27580</name>
</gene>
<sequence length="275" mass="29705">MSVLTQQQRVAVGDRAVSAERRVSDVIAASGATFPGSGASLTGVVIAGVLDASNLDGAARTGLQWNTVSAVEADDVVRAESVITRVQRSEDTVEVDRHLRLIDENGSVREQGVETWRLPEGSAVGTDPATDFCTVAWAELLREALADDRNFTSSLATWDGTIGLCCLDGSGHSREVHLRIYRGRIIDISRRVPGGATFTLRAPASTWVDLIFGEHHDFMRRAIRGEFSSAGDGYEYLRLTKPLDILVTHARAAANDRRCAQNDTSPLTGGREARS</sequence>
<accession>A0A2S2C1N0</accession>
<dbReference type="Gene3D" id="3.30.1050.10">
    <property type="entry name" value="SCP2 sterol-binding domain"/>
    <property type="match status" value="1"/>
</dbReference>
<dbReference type="OrthoDB" id="9796589at2"/>
<dbReference type="RefSeq" id="WP_109333983.1">
    <property type="nucleotide sequence ID" value="NZ_CP021354.1"/>
</dbReference>
<dbReference type="InterPro" id="IPR036527">
    <property type="entry name" value="SCP2_sterol-bd_dom_sf"/>
</dbReference>
<dbReference type="SUPFAM" id="SSF55718">
    <property type="entry name" value="SCP-like"/>
    <property type="match status" value="1"/>
</dbReference>
<proteinExistence type="predicted"/>
<evidence type="ECO:0000313" key="1">
    <source>
        <dbReference type="EMBL" id="AWK74759.1"/>
    </source>
</evidence>
<reference evidence="1 2" key="1">
    <citation type="submission" date="2017-05" db="EMBL/GenBank/DDBJ databases">
        <title>Isolation of Rhodococcus sp. S2-17 biodegrading of BP-3.</title>
        <authorList>
            <person name="Lee Y."/>
            <person name="Kim K.H."/>
            <person name="Chun B.H."/>
            <person name="Jung H.S."/>
            <person name="Jeon C.O."/>
        </authorList>
    </citation>
    <scope>NUCLEOTIDE SEQUENCE [LARGE SCALE GENOMIC DNA]</scope>
    <source>
        <strain evidence="1 2">S2-17</strain>
    </source>
</reference>
<evidence type="ECO:0000313" key="2">
    <source>
        <dbReference type="Proteomes" id="UP000245711"/>
    </source>
</evidence>
<keyword evidence="2" id="KW-1185">Reference proteome</keyword>
<dbReference type="EMBL" id="CP021354">
    <property type="protein sequence ID" value="AWK74759.1"/>
    <property type="molecule type" value="Genomic_DNA"/>
</dbReference>
<name>A0A2S2C1N0_9NOCA</name>
<protein>
    <submittedName>
        <fullName evidence="1">Uncharacterized protein</fullName>
    </submittedName>
</protein>
<dbReference type="KEGG" id="roz:CBI38_27580"/>
<organism evidence="1 2">
    <name type="scientific">Rhodococcus oxybenzonivorans</name>
    <dbReference type="NCBI Taxonomy" id="1990687"/>
    <lineage>
        <taxon>Bacteria</taxon>
        <taxon>Bacillati</taxon>
        <taxon>Actinomycetota</taxon>
        <taxon>Actinomycetes</taxon>
        <taxon>Mycobacteriales</taxon>
        <taxon>Nocardiaceae</taxon>
        <taxon>Rhodococcus</taxon>
    </lineage>
</organism>
<dbReference type="Proteomes" id="UP000245711">
    <property type="component" value="Chromosome"/>
</dbReference>
<dbReference type="AlphaFoldDB" id="A0A2S2C1N0"/>